<proteinExistence type="predicted"/>
<dbReference type="Gene3D" id="3.40.50.1820">
    <property type="entry name" value="alpha/beta hydrolase"/>
    <property type="match status" value="1"/>
</dbReference>
<dbReference type="InterPro" id="IPR022742">
    <property type="entry name" value="Hydrolase_4"/>
</dbReference>
<sequence>MTQLPGYFIELREISIRKPYLCLLSYIGNNTVTLYIMSQRKTSIIIFLCLFVFAVYAQYVPDILGNGYLRRTFQMPDDYEGKVVCTLVKKPQLDSVKQAILYIHGYNDYFFQKQLGDSVNAHGYNFYAMDLRKYGRSILPNQNPFFCKSLKEYFADIDTALATIRSEGNERILLMAHSTGGLITPYYLNSKKGELPVDGLILNSPFLDWNFGWFMEKVVLPTVAFVGRLFPNLTVQGLGDPNYAYSLLKQYKGEWEFDTNWKMIFGHPKKAGWIKAIQEAQQTVQKGLKLDCPILVMSSNKSFPETETWHEEYMTSDIVLDVQDIQKYGEKLGDKVTRDTIPNGIHDLILSQKPYRNDAYQTIFEWLKKQ</sequence>
<gene>
    <name evidence="3" type="ORF">ERS852560_01376</name>
</gene>
<evidence type="ECO:0000259" key="2">
    <source>
        <dbReference type="Pfam" id="PF12146"/>
    </source>
</evidence>
<dbReference type="Pfam" id="PF12146">
    <property type="entry name" value="Hydrolase_4"/>
    <property type="match status" value="1"/>
</dbReference>
<organism evidence="3 4">
    <name type="scientific">Parabacteroides distasonis</name>
    <dbReference type="NCBI Taxonomy" id="823"/>
    <lineage>
        <taxon>Bacteria</taxon>
        <taxon>Pseudomonadati</taxon>
        <taxon>Bacteroidota</taxon>
        <taxon>Bacteroidia</taxon>
        <taxon>Bacteroidales</taxon>
        <taxon>Tannerellaceae</taxon>
        <taxon>Parabacteroides</taxon>
    </lineage>
</organism>
<dbReference type="PANTHER" id="PTHR11614">
    <property type="entry name" value="PHOSPHOLIPASE-RELATED"/>
    <property type="match status" value="1"/>
</dbReference>
<dbReference type="GO" id="GO:0016787">
    <property type="term" value="F:hydrolase activity"/>
    <property type="evidence" value="ECO:0007669"/>
    <property type="project" value="UniProtKB-KW"/>
</dbReference>
<name>A0A174TJK1_PARDI</name>
<dbReference type="EMBL" id="CZBM01000004">
    <property type="protein sequence ID" value="CUQ08367.1"/>
    <property type="molecule type" value="Genomic_DNA"/>
</dbReference>
<evidence type="ECO:0000313" key="4">
    <source>
        <dbReference type="Proteomes" id="UP000095332"/>
    </source>
</evidence>
<keyword evidence="3" id="KW-0378">Hydrolase</keyword>
<dbReference type="InterPro" id="IPR029058">
    <property type="entry name" value="AB_hydrolase_fold"/>
</dbReference>
<dbReference type="AlphaFoldDB" id="A0A174TJK1"/>
<keyword evidence="1" id="KW-1133">Transmembrane helix</keyword>
<evidence type="ECO:0000256" key="1">
    <source>
        <dbReference type="SAM" id="Phobius"/>
    </source>
</evidence>
<feature type="transmembrane region" description="Helical" evidence="1">
    <location>
        <begin position="44"/>
        <end position="65"/>
    </location>
</feature>
<evidence type="ECO:0000313" key="3">
    <source>
        <dbReference type="EMBL" id="CUQ08367.1"/>
    </source>
</evidence>
<keyword evidence="1" id="KW-0472">Membrane</keyword>
<dbReference type="Proteomes" id="UP000095332">
    <property type="component" value="Unassembled WGS sequence"/>
</dbReference>
<accession>A0A174TJK1</accession>
<keyword evidence="1" id="KW-0812">Transmembrane</keyword>
<dbReference type="SUPFAM" id="SSF53474">
    <property type="entry name" value="alpha/beta-Hydrolases"/>
    <property type="match status" value="1"/>
</dbReference>
<dbReference type="InterPro" id="IPR051044">
    <property type="entry name" value="MAG_DAG_Lipase"/>
</dbReference>
<feature type="domain" description="Serine aminopeptidase S33" evidence="2">
    <location>
        <begin position="95"/>
        <end position="300"/>
    </location>
</feature>
<reference evidence="3 4" key="1">
    <citation type="submission" date="2015-09" db="EMBL/GenBank/DDBJ databases">
        <authorList>
            <consortium name="Pathogen Informatics"/>
        </authorList>
    </citation>
    <scope>NUCLEOTIDE SEQUENCE [LARGE SCALE GENOMIC DNA]</scope>
    <source>
        <strain evidence="3 4">2789STDY5834948</strain>
    </source>
</reference>
<protein>
    <submittedName>
        <fullName evidence="3">Alpha/beta hydrolase family</fullName>
    </submittedName>
</protein>